<protein>
    <submittedName>
        <fullName evidence="2">Uncharacterized protein</fullName>
    </submittedName>
</protein>
<evidence type="ECO:0000313" key="3">
    <source>
        <dbReference type="Proteomes" id="UP000693970"/>
    </source>
</evidence>
<dbReference type="Proteomes" id="UP000693970">
    <property type="component" value="Unassembled WGS sequence"/>
</dbReference>
<sequence>MTIARNNKYVVLLVVSSLATFTTAFAPPTKQYVTNSMIRPSSQSSATALPTTTTLNLFGFKEKDKVDVEKEEVPPTAEISVVEPVVVEEEQTKMDAKEQMANMMKPIKEAGPAGALSLFLWEGAFWLFSIPICSILYYQATGSWPDWSQKEDVAKVTAEAFAFANIARFALPLRVGLAVATTPWVKDNIVDRFGLFQGKADNGEENTNGVE</sequence>
<feature type="signal peptide" evidence="1">
    <location>
        <begin position="1"/>
        <end position="24"/>
    </location>
</feature>
<dbReference type="EMBL" id="JAGRRH010000002">
    <property type="protein sequence ID" value="KAG7373051.1"/>
    <property type="molecule type" value="Genomic_DNA"/>
</dbReference>
<feature type="chain" id="PRO_5039942402" evidence="1">
    <location>
        <begin position="25"/>
        <end position="211"/>
    </location>
</feature>
<organism evidence="2 3">
    <name type="scientific">Nitzschia inconspicua</name>
    <dbReference type="NCBI Taxonomy" id="303405"/>
    <lineage>
        <taxon>Eukaryota</taxon>
        <taxon>Sar</taxon>
        <taxon>Stramenopiles</taxon>
        <taxon>Ochrophyta</taxon>
        <taxon>Bacillariophyta</taxon>
        <taxon>Bacillariophyceae</taxon>
        <taxon>Bacillariophycidae</taxon>
        <taxon>Bacillariales</taxon>
        <taxon>Bacillariaceae</taxon>
        <taxon>Nitzschia</taxon>
    </lineage>
</organism>
<name>A0A9K3M6J2_9STRA</name>
<reference evidence="2" key="2">
    <citation type="submission" date="2021-04" db="EMBL/GenBank/DDBJ databases">
        <authorList>
            <person name="Podell S."/>
        </authorList>
    </citation>
    <scope>NUCLEOTIDE SEQUENCE</scope>
    <source>
        <strain evidence="2">Hildebrandi</strain>
    </source>
</reference>
<reference evidence="2" key="1">
    <citation type="journal article" date="2021" name="Sci. Rep.">
        <title>Diploid genomic architecture of Nitzschia inconspicua, an elite biomass production diatom.</title>
        <authorList>
            <person name="Oliver A."/>
            <person name="Podell S."/>
            <person name="Pinowska A."/>
            <person name="Traller J.C."/>
            <person name="Smith S.R."/>
            <person name="McClure R."/>
            <person name="Beliaev A."/>
            <person name="Bohutskyi P."/>
            <person name="Hill E.A."/>
            <person name="Rabines A."/>
            <person name="Zheng H."/>
            <person name="Allen L.Z."/>
            <person name="Kuo A."/>
            <person name="Grigoriev I.V."/>
            <person name="Allen A.E."/>
            <person name="Hazlebeck D."/>
            <person name="Allen E.E."/>
        </authorList>
    </citation>
    <scope>NUCLEOTIDE SEQUENCE</scope>
    <source>
        <strain evidence="2">Hildebrandi</strain>
    </source>
</reference>
<evidence type="ECO:0000313" key="2">
    <source>
        <dbReference type="EMBL" id="KAG7373051.1"/>
    </source>
</evidence>
<dbReference type="AlphaFoldDB" id="A0A9K3M6J2"/>
<keyword evidence="1" id="KW-0732">Signal</keyword>
<accession>A0A9K3M6J2</accession>
<dbReference type="OrthoDB" id="201045at2759"/>
<keyword evidence="3" id="KW-1185">Reference proteome</keyword>
<evidence type="ECO:0000256" key="1">
    <source>
        <dbReference type="SAM" id="SignalP"/>
    </source>
</evidence>
<comment type="caution">
    <text evidence="2">The sequence shown here is derived from an EMBL/GenBank/DDBJ whole genome shotgun (WGS) entry which is preliminary data.</text>
</comment>
<proteinExistence type="predicted"/>
<gene>
    <name evidence="2" type="ORF">IV203_033775</name>
</gene>